<keyword evidence="2" id="KW-0004">4Fe-4S</keyword>
<evidence type="ECO:0000313" key="9">
    <source>
        <dbReference type="Proteomes" id="UP001144612"/>
    </source>
</evidence>
<dbReference type="SMART" id="SM00876">
    <property type="entry name" value="BATS"/>
    <property type="match status" value="1"/>
</dbReference>
<keyword evidence="6" id="KW-0411">Iron-sulfur</keyword>
<evidence type="ECO:0000256" key="2">
    <source>
        <dbReference type="ARBA" id="ARBA00022485"/>
    </source>
</evidence>
<evidence type="ECO:0000313" key="8">
    <source>
        <dbReference type="EMBL" id="MCY6958987.1"/>
    </source>
</evidence>
<dbReference type="PROSITE" id="PS51918">
    <property type="entry name" value="RADICAL_SAM"/>
    <property type="match status" value="1"/>
</dbReference>
<evidence type="ECO:0000256" key="6">
    <source>
        <dbReference type="ARBA" id="ARBA00023014"/>
    </source>
</evidence>
<evidence type="ECO:0000256" key="3">
    <source>
        <dbReference type="ARBA" id="ARBA00022691"/>
    </source>
</evidence>
<dbReference type="CDD" id="cd01335">
    <property type="entry name" value="Radical_SAM"/>
    <property type="match status" value="1"/>
</dbReference>
<dbReference type="InterPro" id="IPR034428">
    <property type="entry name" value="ThiH/NoCL/HydG-like"/>
</dbReference>
<dbReference type="SFLD" id="SFLDS00029">
    <property type="entry name" value="Radical_SAM"/>
    <property type="match status" value="1"/>
</dbReference>
<evidence type="ECO:0000256" key="4">
    <source>
        <dbReference type="ARBA" id="ARBA00022723"/>
    </source>
</evidence>
<dbReference type="InterPro" id="IPR012726">
    <property type="entry name" value="ThiH"/>
</dbReference>
<dbReference type="InterPro" id="IPR010722">
    <property type="entry name" value="BATS_dom"/>
</dbReference>
<dbReference type="Pfam" id="PF06968">
    <property type="entry name" value="BATS"/>
    <property type="match status" value="1"/>
</dbReference>
<keyword evidence="9" id="KW-1185">Reference proteome</keyword>
<reference evidence="8" key="1">
    <citation type="submission" date="2022-12" db="EMBL/GenBank/DDBJ databases">
        <title>Clostridium sp. nov., isolated from industrial wastewater.</title>
        <authorList>
            <person name="Jiayan W."/>
        </authorList>
    </citation>
    <scope>NUCLEOTIDE SEQUENCE</scope>
    <source>
        <strain evidence="8">ZC22-4</strain>
    </source>
</reference>
<gene>
    <name evidence="8" type="primary">thiH</name>
    <name evidence="8" type="ORF">OW729_10260</name>
</gene>
<name>A0ABT4D9J8_9CLOT</name>
<dbReference type="InterPro" id="IPR007197">
    <property type="entry name" value="rSAM"/>
</dbReference>
<keyword evidence="4" id="KW-0479">Metal-binding</keyword>
<keyword evidence="3" id="KW-0949">S-adenosyl-L-methionine</keyword>
<comment type="cofactor">
    <cofactor evidence="1">
        <name>[4Fe-4S] cluster</name>
        <dbReference type="ChEBI" id="CHEBI:49883"/>
    </cofactor>
</comment>
<comment type="caution">
    <text evidence="8">The sequence shown here is derived from an EMBL/GenBank/DDBJ whole genome shotgun (WGS) entry which is preliminary data.</text>
</comment>
<accession>A0ABT4D9J8</accession>
<dbReference type="SUPFAM" id="SSF102114">
    <property type="entry name" value="Radical SAM enzymes"/>
    <property type="match status" value="1"/>
</dbReference>
<proteinExistence type="predicted"/>
<sequence length="367" mass="42697">MSFYNEYLKYKEFDFDGFFNNIKDEDITRIINKRKLDEYDFLTLLSPTAEKYLEEIANRANESTLQNFGKAILLFTPLYLANYCVNRCAYCGFNFENKIKRKKLTMEEIEKEARAIRETGIRHILILTGSSRKETPVSYMIDAVKILRDYFDSISVEVYALEEEEYKQLVEVGVDGMSMYQEVYNEQIYDKVHISGPKKKYRFRLDAPERACKAKIRNVCLGPLLGLDEWRKEFFYGVLHAKYLRNKYSDVEVAVALPRIRSHAGSFTDIHEVNDKNIVQMIIACRLFLPRCGITMTTREKAEFKDNLIPLGVNKISAGVCTEVGGHDIKGDSDPQFDIIDPRSVDKVKEDLLKIGYQPVFKDWMNF</sequence>
<feature type="domain" description="Radical SAM core" evidence="7">
    <location>
        <begin position="70"/>
        <end position="305"/>
    </location>
</feature>
<protein>
    <submittedName>
        <fullName evidence="8">2-iminoacetate synthase ThiH</fullName>
    </submittedName>
</protein>
<dbReference type="EMBL" id="JAPQFJ010000009">
    <property type="protein sequence ID" value="MCY6958987.1"/>
    <property type="molecule type" value="Genomic_DNA"/>
</dbReference>
<dbReference type="SFLD" id="SFLDF00301">
    <property type="entry name" value="2-iminoacetate_synthase_(ThiH)"/>
    <property type="match status" value="1"/>
</dbReference>
<evidence type="ECO:0000256" key="1">
    <source>
        <dbReference type="ARBA" id="ARBA00001966"/>
    </source>
</evidence>
<dbReference type="RefSeq" id="WP_268061409.1">
    <property type="nucleotide sequence ID" value="NZ_JAPQFJ010000009.1"/>
</dbReference>
<dbReference type="SFLD" id="SFLDG01081">
    <property type="entry name" value="cleavage_of_the_Ca-Cb_bond_in"/>
    <property type="match status" value="1"/>
</dbReference>
<evidence type="ECO:0000256" key="5">
    <source>
        <dbReference type="ARBA" id="ARBA00023004"/>
    </source>
</evidence>
<dbReference type="Pfam" id="PF04055">
    <property type="entry name" value="Radical_SAM"/>
    <property type="match status" value="1"/>
</dbReference>
<dbReference type="Gene3D" id="3.20.20.70">
    <property type="entry name" value="Aldolase class I"/>
    <property type="match status" value="1"/>
</dbReference>
<dbReference type="SFLD" id="SFLDG01060">
    <property type="entry name" value="BATS_domain_containing"/>
    <property type="match status" value="1"/>
</dbReference>
<dbReference type="PANTHER" id="PTHR43583">
    <property type="entry name" value="2-IMINOACETATE SYNTHASE"/>
    <property type="match status" value="1"/>
</dbReference>
<dbReference type="NCBIfam" id="TIGR02351">
    <property type="entry name" value="thiH"/>
    <property type="match status" value="1"/>
</dbReference>
<dbReference type="Proteomes" id="UP001144612">
    <property type="component" value="Unassembled WGS sequence"/>
</dbReference>
<dbReference type="InterPro" id="IPR013785">
    <property type="entry name" value="Aldolase_TIM"/>
</dbReference>
<evidence type="ECO:0000259" key="7">
    <source>
        <dbReference type="PROSITE" id="PS51918"/>
    </source>
</evidence>
<dbReference type="InterPro" id="IPR058240">
    <property type="entry name" value="rSAM_sf"/>
</dbReference>
<organism evidence="8 9">
    <name type="scientific">Clostridium brassicae</name>
    <dbReference type="NCBI Taxonomy" id="2999072"/>
    <lineage>
        <taxon>Bacteria</taxon>
        <taxon>Bacillati</taxon>
        <taxon>Bacillota</taxon>
        <taxon>Clostridia</taxon>
        <taxon>Eubacteriales</taxon>
        <taxon>Clostridiaceae</taxon>
        <taxon>Clostridium</taxon>
    </lineage>
</organism>
<keyword evidence="5" id="KW-0408">Iron</keyword>
<dbReference type="PANTHER" id="PTHR43583:SF1">
    <property type="entry name" value="2-IMINOACETATE SYNTHASE"/>
    <property type="match status" value="1"/>
</dbReference>